<dbReference type="GO" id="GO:0005524">
    <property type="term" value="F:ATP binding"/>
    <property type="evidence" value="ECO:0007669"/>
    <property type="project" value="UniProtKB-KW"/>
</dbReference>
<evidence type="ECO:0000256" key="6">
    <source>
        <dbReference type="ARBA" id="ARBA00022840"/>
    </source>
</evidence>
<dbReference type="PANTHER" id="PTHR43289">
    <property type="entry name" value="MITOGEN-ACTIVATED PROTEIN KINASE KINASE KINASE 20-RELATED"/>
    <property type="match status" value="1"/>
</dbReference>
<keyword evidence="5 9" id="KW-0418">Kinase</keyword>
<comment type="caution">
    <text evidence="9">The sequence shown here is derived from an EMBL/GenBank/DDBJ whole genome shotgun (WGS) entry which is preliminary data.</text>
</comment>
<feature type="domain" description="Protein kinase" evidence="8">
    <location>
        <begin position="1"/>
        <end position="146"/>
    </location>
</feature>
<name>A0A7W9MEX5_9ACTN</name>
<dbReference type="RefSeq" id="WP_311734174.1">
    <property type="nucleotide sequence ID" value="NZ_JACHMP010000001.1"/>
</dbReference>
<dbReference type="EC" id="2.7.11.1" evidence="1"/>
<evidence type="ECO:0000256" key="1">
    <source>
        <dbReference type="ARBA" id="ARBA00012513"/>
    </source>
</evidence>
<evidence type="ECO:0000259" key="8">
    <source>
        <dbReference type="PROSITE" id="PS50011"/>
    </source>
</evidence>
<evidence type="ECO:0000313" key="9">
    <source>
        <dbReference type="EMBL" id="MBB5817708.1"/>
    </source>
</evidence>
<evidence type="ECO:0000256" key="7">
    <source>
        <dbReference type="SAM" id="MobiDB-lite"/>
    </source>
</evidence>
<keyword evidence="10" id="KW-1185">Reference proteome</keyword>
<dbReference type="InterPro" id="IPR011009">
    <property type="entry name" value="Kinase-like_dom_sf"/>
</dbReference>
<dbReference type="Gene3D" id="1.10.510.10">
    <property type="entry name" value="Transferase(Phosphotransferase) domain 1"/>
    <property type="match status" value="1"/>
</dbReference>
<protein>
    <recommendedName>
        <fullName evidence="1">non-specific serine/threonine protein kinase</fullName>
        <ecNumber evidence="1">2.7.11.1</ecNumber>
    </recommendedName>
</protein>
<evidence type="ECO:0000313" key="10">
    <source>
        <dbReference type="Proteomes" id="UP000540685"/>
    </source>
</evidence>
<dbReference type="EMBL" id="JACHMP010000001">
    <property type="protein sequence ID" value="MBB5817708.1"/>
    <property type="molecule type" value="Genomic_DNA"/>
</dbReference>
<accession>A0A7W9MEX5</accession>
<evidence type="ECO:0000256" key="4">
    <source>
        <dbReference type="ARBA" id="ARBA00022741"/>
    </source>
</evidence>
<keyword evidence="6" id="KW-0067">ATP-binding</keyword>
<keyword evidence="2 9" id="KW-0723">Serine/threonine-protein kinase</keyword>
<reference evidence="9 10" key="1">
    <citation type="submission" date="2020-08" db="EMBL/GenBank/DDBJ databases">
        <title>Sequencing the genomes of 1000 actinobacteria strains.</title>
        <authorList>
            <person name="Klenk H.-P."/>
        </authorList>
    </citation>
    <scope>NUCLEOTIDE SEQUENCE [LARGE SCALE GENOMIC DNA]</scope>
    <source>
        <strain evidence="9 10">DSM 46887</strain>
    </source>
</reference>
<dbReference type="AlphaFoldDB" id="A0A7W9MEX5"/>
<sequence length="180" mass="19841">MAERTVILERYELDEVHLGKGGMGEVWGSYDKRLSRLTRTGQMMGTASYMPPEQIRGGTLAPQSDLYALGCVLHELLTGRRLFTGPTEYGVYEQQIHTAPPRVRRFRPDVPPELDEFVLPLLAKRVGERPETTAAPPPPSTGSPWIWRSGTTPTMSGSSSAACRRPPVMCISATAAWRSA</sequence>
<dbReference type="SUPFAM" id="SSF56112">
    <property type="entry name" value="Protein kinase-like (PK-like)"/>
    <property type="match status" value="1"/>
</dbReference>
<gene>
    <name evidence="9" type="ORF">F4562_000770</name>
</gene>
<dbReference type="InterPro" id="IPR000719">
    <property type="entry name" value="Prot_kinase_dom"/>
</dbReference>
<dbReference type="Proteomes" id="UP000540685">
    <property type="component" value="Unassembled WGS sequence"/>
</dbReference>
<dbReference type="PROSITE" id="PS50011">
    <property type="entry name" value="PROTEIN_KINASE_DOM"/>
    <property type="match status" value="1"/>
</dbReference>
<proteinExistence type="predicted"/>
<evidence type="ECO:0000256" key="3">
    <source>
        <dbReference type="ARBA" id="ARBA00022679"/>
    </source>
</evidence>
<evidence type="ECO:0000256" key="2">
    <source>
        <dbReference type="ARBA" id="ARBA00022527"/>
    </source>
</evidence>
<keyword evidence="4" id="KW-0547">Nucleotide-binding</keyword>
<feature type="compositionally biased region" description="Low complexity" evidence="7">
    <location>
        <begin position="149"/>
        <end position="160"/>
    </location>
</feature>
<organism evidence="9 10">
    <name type="scientific">Streptosporangium becharense</name>
    <dbReference type="NCBI Taxonomy" id="1816182"/>
    <lineage>
        <taxon>Bacteria</taxon>
        <taxon>Bacillati</taxon>
        <taxon>Actinomycetota</taxon>
        <taxon>Actinomycetes</taxon>
        <taxon>Streptosporangiales</taxon>
        <taxon>Streptosporangiaceae</taxon>
        <taxon>Streptosporangium</taxon>
    </lineage>
</organism>
<keyword evidence="3" id="KW-0808">Transferase</keyword>
<dbReference type="PANTHER" id="PTHR43289:SF6">
    <property type="entry name" value="SERINE_THREONINE-PROTEIN KINASE NEKL-3"/>
    <property type="match status" value="1"/>
</dbReference>
<dbReference type="SMART" id="SM00220">
    <property type="entry name" value="S_TKc"/>
    <property type="match status" value="1"/>
</dbReference>
<dbReference type="Pfam" id="PF00069">
    <property type="entry name" value="Pkinase"/>
    <property type="match status" value="1"/>
</dbReference>
<evidence type="ECO:0000256" key="5">
    <source>
        <dbReference type="ARBA" id="ARBA00022777"/>
    </source>
</evidence>
<dbReference type="GO" id="GO:0004674">
    <property type="term" value="F:protein serine/threonine kinase activity"/>
    <property type="evidence" value="ECO:0007669"/>
    <property type="project" value="UniProtKB-KW"/>
</dbReference>
<feature type="region of interest" description="Disordered" evidence="7">
    <location>
        <begin position="128"/>
        <end position="163"/>
    </location>
</feature>